<organism evidence="1 2">
    <name type="scientific">Falsiroseomonas stagni DSM 19981</name>
    <dbReference type="NCBI Taxonomy" id="1123062"/>
    <lineage>
        <taxon>Bacteria</taxon>
        <taxon>Pseudomonadati</taxon>
        <taxon>Pseudomonadota</taxon>
        <taxon>Alphaproteobacteria</taxon>
        <taxon>Acetobacterales</taxon>
        <taxon>Roseomonadaceae</taxon>
        <taxon>Falsiroseomonas</taxon>
    </lineage>
</organism>
<proteinExistence type="predicted"/>
<dbReference type="SUPFAM" id="SSF53448">
    <property type="entry name" value="Nucleotide-diphospho-sugar transferases"/>
    <property type="match status" value="1"/>
</dbReference>
<evidence type="ECO:0008006" key="3">
    <source>
        <dbReference type="Google" id="ProtNLM"/>
    </source>
</evidence>
<name>A0A1I4EWJ4_9PROT</name>
<reference evidence="1 2" key="1">
    <citation type="submission" date="2016-10" db="EMBL/GenBank/DDBJ databases">
        <authorList>
            <person name="de Groot N.N."/>
        </authorList>
    </citation>
    <scope>NUCLEOTIDE SEQUENCE [LARGE SCALE GENOMIC DNA]</scope>
    <source>
        <strain evidence="1 2">DSM 19981</strain>
    </source>
</reference>
<sequence>MVGDCSLSPTLDALPAEGRLVAVLILALPGTPGWEASLGCIARQTVQPAEIIFAAQEAEGGGDLLPAGMSGSSIARCVAIPHTELLGARLGLLCNEVRSPLVAVLDTPDRWAPGYLRAAQDRFLAADAETLAAIAIPTRAAGGACPATTELHLEEALRGPGDTALGFIYRREALERVGGWDMSLGPAAPWDLQLRLLVEWHIGLLPATLAWREGTGGWTQPLVGAASRSRLLRRTLRRSPELIGLLMLQAHVAGTWPLPVDEDASSVVADHREAWAAGPA</sequence>
<dbReference type="InterPro" id="IPR029044">
    <property type="entry name" value="Nucleotide-diphossugar_trans"/>
</dbReference>
<protein>
    <recommendedName>
        <fullName evidence="3">Glycosyl transferase family 2</fullName>
    </recommendedName>
</protein>
<evidence type="ECO:0000313" key="1">
    <source>
        <dbReference type="EMBL" id="SFL09573.1"/>
    </source>
</evidence>
<accession>A0A1I4EWJ4</accession>
<gene>
    <name evidence="1" type="ORF">SAMN02745775_11946</name>
</gene>
<dbReference type="EMBL" id="FOSQ01000019">
    <property type="protein sequence ID" value="SFL09573.1"/>
    <property type="molecule type" value="Genomic_DNA"/>
</dbReference>
<dbReference type="Proteomes" id="UP000199473">
    <property type="component" value="Unassembled WGS sequence"/>
</dbReference>
<dbReference type="AlphaFoldDB" id="A0A1I4EWJ4"/>
<keyword evidence="2" id="KW-1185">Reference proteome</keyword>
<evidence type="ECO:0000313" key="2">
    <source>
        <dbReference type="Proteomes" id="UP000199473"/>
    </source>
</evidence>